<keyword evidence="5 8" id="KW-0812">Transmembrane</keyword>
<evidence type="ECO:0000256" key="1">
    <source>
        <dbReference type="ARBA" id="ARBA00004651"/>
    </source>
</evidence>
<feature type="transmembrane region" description="Helical" evidence="8">
    <location>
        <begin position="169"/>
        <end position="187"/>
    </location>
</feature>
<sequence>MVTASQRTKSPFVRGTIQGLPFLIVIVPFGALFGVLGSEAGLSLAQVMAFSTLVIAGASQFTAVQLIVEHTPMAIVVLSALAVNLRMMMYSAPLAPHLGPAPVWQRCLIAYLLVDQVYALAQSAYEDAPHWDVRDKVAYLGGVAVPVFPGWVAGTWAGAALGAQFPESWSLDFALPLAFLALVGPMLKTRAHVAAAFVSVLGALLLAWVPWNLGLIIAAGLAMAVGAEVERRA</sequence>
<dbReference type="InterPro" id="IPR011606">
    <property type="entry name" value="Brnchd-chn_aa_trnsp_permease"/>
</dbReference>
<name>A0ABQ4NK97_9RHOB</name>
<feature type="transmembrane region" description="Helical" evidence="8">
    <location>
        <begin position="12"/>
        <end position="36"/>
    </location>
</feature>
<dbReference type="Pfam" id="PF03591">
    <property type="entry name" value="AzlC"/>
    <property type="match status" value="1"/>
</dbReference>
<keyword evidence="3" id="KW-0813">Transport</keyword>
<dbReference type="RefSeq" id="WP_220748277.1">
    <property type="nucleotide sequence ID" value="NZ_BPFH01000002.1"/>
</dbReference>
<evidence type="ECO:0000256" key="8">
    <source>
        <dbReference type="SAM" id="Phobius"/>
    </source>
</evidence>
<dbReference type="PANTHER" id="PTHR34979:SF1">
    <property type="entry name" value="INNER MEMBRANE PROTEIN YGAZ"/>
    <property type="match status" value="1"/>
</dbReference>
<keyword evidence="6 8" id="KW-1133">Transmembrane helix</keyword>
<dbReference type="PANTHER" id="PTHR34979">
    <property type="entry name" value="INNER MEMBRANE PROTEIN YGAZ"/>
    <property type="match status" value="1"/>
</dbReference>
<evidence type="ECO:0000313" key="9">
    <source>
        <dbReference type="EMBL" id="GIT94771.1"/>
    </source>
</evidence>
<feature type="transmembrane region" description="Helical" evidence="8">
    <location>
        <begin position="194"/>
        <end position="227"/>
    </location>
</feature>
<proteinExistence type="inferred from homology"/>
<feature type="transmembrane region" description="Helical" evidence="8">
    <location>
        <begin position="137"/>
        <end position="157"/>
    </location>
</feature>
<evidence type="ECO:0000256" key="7">
    <source>
        <dbReference type="ARBA" id="ARBA00023136"/>
    </source>
</evidence>
<evidence type="ECO:0000256" key="3">
    <source>
        <dbReference type="ARBA" id="ARBA00022448"/>
    </source>
</evidence>
<protein>
    <submittedName>
        <fullName evidence="9">Branched-chain amino acid transporter AzlC</fullName>
    </submittedName>
</protein>
<dbReference type="EMBL" id="BPFH01000002">
    <property type="protein sequence ID" value="GIT94771.1"/>
    <property type="molecule type" value="Genomic_DNA"/>
</dbReference>
<evidence type="ECO:0000256" key="6">
    <source>
        <dbReference type="ARBA" id="ARBA00022989"/>
    </source>
</evidence>
<evidence type="ECO:0000313" key="10">
    <source>
        <dbReference type="Proteomes" id="UP000786693"/>
    </source>
</evidence>
<comment type="caution">
    <text evidence="9">The sequence shown here is derived from an EMBL/GenBank/DDBJ whole genome shotgun (WGS) entry which is preliminary data.</text>
</comment>
<evidence type="ECO:0000256" key="4">
    <source>
        <dbReference type="ARBA" id="ARBA00022475"/>
    </source>
</evidence>
<reference evidence="9 10" key="1">
    <citation type="submission" date="2021-05" db="EMBL/GenBank/DDBJ databases">
        <title>Bacteria Genome sequencing.</title>
        <authorList>
            <person name="Takabe Y."/>
            <person name="Nakajima Y."/>
            <person name="Suzuki S."/>
            <person name="Shiozaki T."/>
        </authorList>
    </citation>
    <scope>NUCLEOTIDE SEQUENCE [LARGE SCALE GENOMIC DNA]</scope>
    <source>
        <strain evidence="9 10">AI_62</strain>
    </source>
</reference>
<gene>
    <name evidence="9" type="ORF">JANAI62_13940</name>
</gene>
<accession>A0ABQ4NK97</accession>
<comment type="subcellular location">
    <subcellularLocation>
        <location evidence="1">Cell membrane</location>
        <topology evidence="1">Multi-pass membrane protein</topology>
    </subcellularLocation>
</comment>
<keyword evidence="10" id="KW-1185">Reference proteome</keyword>
<keyword evidence="7 8" id="KW-0472">Membrane</keyword>
<organism evidence="9 10">
    <name type="scientific">Jannaschia pagri</name>
    <dbReference type="NCBI Taxonomy" id="2829797"/>
    <lineage>
        <taxon>Bacteria</taxon>
        <taxon>Pseudomonadati</taxon>
        <taxon>Pseudomonadota</taxon>
        <taxon>Alphaproteobacteria</taxon>
        <taxon>Rhodobacterales</taxon>
        <taxon>Roseobacteraceae</taxon>
        <taxon>Jannaschia</taxon>
    </lineage>
</organism>
<comment type="similarity">
    <text evidence="2">Belongs to the AzlC family.</text>
</comment>
<evidence type="ECO:0000256" key="2">
    <source>
        <dbReference type="ARBA" id="ARBA00010735"/>
    </source>
</evidence>
<keyword evidence="4" id="KW-1003">Cell membrane</keyword>
<dbReference type="Proteomes" id="UP000786693">
    <property type="component" value="Unassembled WGS sequence"/>
</dbReference>
<evidence type="ECO:0000256" key="5">
    <source>
        <dbReference type="ARBA" id="ARBA00022692"/>
    </source>
</evidence>